<dbReference type="SUPFAM" id="SSF56219">
    <property type="entry name" value="DNase I-like"/>
    <property type="match status" value="1"/>
</dbReference>
<dbReference type="Gene3D" id="3.60.10.10">
    <property type="entry name" value="Endonuclease/exonuclease/phosphatase"/>
    <property type="match status" value="1"/>
</dbReference>
<proteinExistence type="predicted"/>
<evidence type="ECO:0000313" key="3">
    <source>
        <dbReference type="Proteomes" id="UP000887116"/>
    </source>
</evidence>
<feature type="domain" description="Endonuclease/exonuclease/phosphatase" evidence="1">
    <location>
        <begin position="36"/>
        <end position="146"/>
    </location>
</feature>
<keyword evidence="2" id="KW-0548">Nucleotidyltransferase</keyword>
<dbReference type="EMBL" id="BMAO01015888">
    <property type="protein sequence ID" value="GFR04957.1"/>
    <property type="molecule type" value="Genomic_DNA"/>
</dbReference>
<dbReference type="InterPro" id="IPR005135">
    <property type="entry name" value="Endo/exonuclease/phosphatase"/>
</dbReference>
<gene>
    <name evidence="2" type="ORF">TNCT_411701</name>
</gene>
<dbReference type="OrthoDB" id="6436593at2759"/>
<reference evidence="2" key="1">
    <citation type="submission" date="2020-07" db="EMBL/GenBank/DDBJ databases">
        <title>Multicomponent nature underlies the extraordinary mechanical properties of spider dragline silk.</title>
        <authorList>
            <person name="Kono N."/>
            <person name="Nakamura H."/>
            <person name="Mori M."/>
            <person name="Yoshida Y."/>
            <person name="Ohtoshi R."/>
            <person name="Malay A.D."/>
            <person name="Moran D.A.P."/>
            <person name="Tomita M."/>
            <person name="Numata K."/>
            <person name="Arakawa K."/>
        </authorList>
    </citation>
    <scope>NUCLEOTIDE SEQUENCE</scope>
</reference>
<sequence length="163" mass="18610">MFFIRDVHFQRLPDIGNETSDIGYLCITVLSKDHTITIRNLYHPPNNQHLDKNMMEGLFEDNTIILGGFNDKNTTWGYPNTNARVSEFSNLVNGKDFLSLNDGTPTFSLNSYVSAEVLDLIFKSPSLFPYSSWRVLENFGSDRLPILVEIDLKVIRIGVKNLH</sequence>
<organism evidence="2 3">
    <name type="scientific">Trichonephila clavata</name>
    <name type="common">Joro spider</name>
    <name type="synonym">Nephila clavata</name>
    <dbReference type="NCBI Taxonomy" id="2740835"/>
    <lineage>
        <taxon>Eukaryota</taxon>
        <taxon>Metazoa</taxon>
        <taxon>Ecdysozoa</taxon>
        <taxon>Arthropoda</taxon>
        <taxon>Chelicerata</taxon>
        <taxon>Arachnida</taxon>
        <taxon>Araneae</taxon>
        <taxon>Araneomorphae</taxon>
        <taxon>Entelegynae</taxon>
        <taxon>Araneoidea</taxon>
        <taxon>Nephilidae</taxon>
        <taxon>Trichonephila</taxon>
    </lineage>
</organism>
<keyword evidence="2" id="KW-0808">Transferase</keyword>
<accession>A0A8X6LE08</accession>
<evidence type="ECO:0000259" key="1">
    <source>
        <dbReference type="Pfam" id="PF14529"/>
    </source>
</evidence>
<keyword evidence="3" id="KW-1185">Reference proteome</keyword>
<protein>
    <submittedName>
        <fullName evidence="2">RNA-directed DNA polymerase from mobile element jockey</fullName>
    </submittedName>
</protein>
<keyword evidence="2" id="KW-0695">RNA-directed DNA polymerase</keyword>
<evidence type="ECO:0000313" key="2">
    <source>
        <dbReference type="EMBL" id="GFR04957.1"/>
    </source>
</evidence>
<comment type="caution">
    <text evidence="2">The sequence shown here is derived from an EMBL/GenBank/DDBJ whole genome shotgun (WGS) entry which is preliminary data.</text>
</comment>
<dbReference type="Proteomes" id="UP000887116">
    <property type="component" value="Unassembled WGS sequence"/>
</dbReference>
<name>A0A8X6LE08_TRICU</name>
<dbReference type="InterPro" id="IPR036691">
    <property type="entry name" value="Endo/exonu/phosph_ase_sf"/>
</dbReference>
<dbReference type="GO" id="GO:0003964">
    <property type="term" value="F:RNA-directed DNA polymerase activity"/>
    <property type="evidence" value="ECO:0007669"/>
    <property type="project" value="UniProtKB-KW"/>
</dbReference>
<dbReference type="AlphaFoldDB" id="A0A8X6LE08"/>
<dbReference type="Pfam" id="PF14529">
    <property type="entry name" value="Exo_endo_phos_2"/>
    <property type="match status" value="1"/>
</dbReference>